<dbReference type="InterPro" id="IPR000515">
    <property type="entry name" value="MetI-like"/>
</dbReference>
<dbReference type="Proteomes" id="UP000288197">
    <property type="component" value="Unassembled WGS sequence"/>
</dbReference>
<sequence>METKKTSKLSIFLLVLLALLFLTPFFIMIVGSFMKMKLPIGNPFNWIASGDLGLDNFKHILRYSDYPKWLVNSLIITIIPTFSQMFFAAILGYLFSKKEFFGRDVIFWMMMAVIMVPTQILIIPRYIMFSKFGWINTYLPLIIPQLWAIMGVFLVKQFMSQLPKELEEAAFIDGANDFQIFFRIFMPLCKPVIATVGTFAFIQCWNDLLTPLIFTTSQEMYPVTVGLASMLTKEGNFGIEMGGSVLSFVPTFLIFIFFQKYFTKGIAFSGNK</sequence>
<keyword evidence="2 7" id="KW-0813">Transport</keyword>
<dbReference type="SUPFAM" id="SSF161098">
    <property type="entry name" value="MetI-like"/>
    <property type="match status" value="1"/>
</dbReference>
<keyword evidence="9" id="KW-1185">Reference proteome</keyword>
<dbReference type="GeneID" id="63147488"/>
<keyword evidence="5 7" id="KW-1133">Transmembrane helix</keyword>
<dbReference type="InterPro" id="IPR035906">
    <property type="entry name" value="MetI-like_sf"/>
</dbReference>
<keyword evidence="6 7" id="KW-0472">Membrane</keyword>
<dbReference type="AlphaFoldDB" id="A0A369AQJ2"/>
<comment type="similarity">
    <text evidence="7">Belongs to the binding-protein-dependent transport system permease family.</text>
</comment>
<feature type="transmembrane region" description="Helical" evidence="7">
    <location>
        <begin position="237"/>
        <end position="258"/>
    </location>
</feature>
<evidence type="ECO:0000256" key="7">
    <source>
        <dbReference type="RuleBase" id="RU363032"/>
    </source>
</evidence>
<dbReference type="EMBL" id="NGJX01000017">
    <property type="protein sequence ID" value="RST99015.1"/>
    <property type="molecule type" value="Genomic_DNA"/>
</dbReference>
<dbReference type="CDD" id="cd06261">
    <property type="entry name" value="TM_PBP2"/>
    <property type="match status" value="1"/>
</dbReference>
<dbReference type="PROSITE" id="PS50928">
    <property type="entry name" value="ABC_TM1"/>
    <property type="match status" value="1"/>
</dbReference>
<dbReference type="Gene3D" id="1.10.3720.10">
    <property type="entry name" value="MetI-like"/>
    <property type="match status" value="1"/>
</dbReference>
<evidence type="ECO:0000256" key="6">
    <source>
        <dbReference type="ARBA" id="ARBA00023136"/>
    </source>
</evidence>
<evidence type="ECO:0000256" key="3">
    <source>
        <dbReference type="ARBA" id="ARBA00022475"/>
    </source>
</evidence>
<name>A0A369AQJ2_9ENTE</name>
<evidence type="ECO:0000313" key="8">
    <source>
        <dbReference type="EMBL" id="RST99015.1"/>
    </source>
</evidence>
<reference evidence="8 9" key="1">
    <citation type="submission" date="2017-05" db="EMBL/GenBank/DDBJ databases">
        <title>Vagococcus spp. assemblies.</title>
        <authorList>
            <person name="Gulvik C.A."/>
        </authorList>
    </citation>
    <scope>NUCLEOTIDE SEQUENCE [LARGE SCALE GENOMIC DNA]</scope>
    <source>
        <strain evidence="8 9">NCFB 2497</strain>
    </source>
</reference>
<dbReference type="PANTHER" id="PTHR43744">
    <property type="entry name" value="ABC TRANSPORTER PERMEASE PROTEIN MG189-RELATED-RELATED"/>
    <property type="match status" value="1"/>
</dbReference>
<feature type="transmembrane region" description="Helical" evidence="7">
    <location>
        <begin position="106"/>
        <end position="127"/>
    </location>
</feature>
<dbReference type="GO" id="GO:0055085">
    <property type="term" value="P:transmembrane transport"/>
    <property type="evidence" value="ECO:0007669"/>
    <property type="project" value="InterPro"/>
</dbReference>
<accession>A0A369AQJ2</accession>
<feature type="transmembrane region" description="Helical" evidence="7">
    <location>
        <begin position="12"/>
        <end position="34"/>
    </location>
</feature>
<proteinExistence type="inferred from homology"/>
<keyword evidence="4 7" id="KW-0812">Transmembrane</keyword>
<dbReference type="RefSeq" id="WP_114290499.1">
    <property type="nucleotide sequence ID" value="NZ_JARQAY010000007.1"/>
</dbReference>
<evidence type="ECO:0000256" key="4">
    <source>
        <dbReference type="ARBA" id="ARBA00022692"/>
    </source>
</evidence>
<organism evidence="8 9">
    <name type="scientific">Vagococcus fluvialis</name>
    <dbReference type="NCBI Taxonomy" id="2738"/>
    <lineage>
        <taxon>Bacteria</taxon>
        <taxon>Bacillati</taxon>
        <taxon>Bacillota</taxon>
        <taxon>Bacilli</taxon>
        <taxon>Lactobacillales</taxon>
        <taxon>Enterococcaceae</taxon>
        <taxon>Vagococcus</taxon>
    </lineage>
</organism>
<protein>
    <submittedName>
        <fullName evidence="8">Sugar ABC transporter permease</fullName>
    </submittedName>
</protein>
<dbReference type="PANTHER" id="PTHR43744:SF12">
    <property type="entry name" value="ABC TRANSPORTER PERMEASE PROTEIN MG189-RELATED"/>
    <property type="match status" value="1"/>
</dbReference>
<comment type="caution">
    <text evidence="8">The sequence shown here is derived from an EMBL/GenBank/DDBJ whole genome shotgun (WGS) entry which is preliminary data.</text>
</comment>
<dbReference type="OrthoDB" id="9771544at2"/>
<feature type="transmembrane region" description="Helical" evidence="7">
    <location>
        <begin position="180"/>
        <end position="202"/>
    </location>
</feature>
<dbReference type="Pfam" id="PF00528">
    <property type="entry name" value="BPD_transp_1"/>
    <property type="match status" value="1"/>
</dbReference>
<dbReference type="GO" id="GO:0005886">
    <property type="term" value="C:plasma membrane"/>
    <property type="evidence" value="ECO:0007669"/>
    <property type="project" value="UniProtKB-SubCell"/>
</dbReference>
<comment type="subcellular location">
    <subcellularLocation>
        <location evidence="1 7">Cell membrane</location>
        <topology evidence="1 7">Multi-pass membrane protein</topology>
    </subcellularLocation>
</comment>
<keyword evidence="3" id="KW-1003">Cell membrane</keyword>
<evidence type="ECO:0000313" key="9">
    <source>
        <dbReference type="Proteomes" id="UP000288197"/>
    </source>
</evidence>
<evidence type="ECO:0000256" key="2">
    <source>
        <dbReference type="ARBA" id="ARBA00022448"/>
    </source>
</evidence>
<feature type="transmembrane region" description="Helical" evidence="7">
    <location>
        <begin position="69"/>
        <end position="94"/>
    </location>
</feature>
<evidence type="ECO:0000256" key="1">
    <source>
        <dbReference type="ARBA" id="ARBA00004651"/>
    </source>
</evidence>
<evidence type="ECO:0000256" key="5">
    <source>
        <dbReference type="ARBA" id="ARBA00022989"/>
    </source>
</evidence>
<feature type="transmembrane region" description="Helical" evidence="7">
    <location>
        <begin position="139"/>
        <end position="159"/>
    </location>
</feature>
<gene>
    <name evidence="8" type="ORF">CBF32_12305</name>
</gene>